<organism evidence="2 3">
    <name type="scientific">Sphaerobolus stellatus (strain SS14)</name>
    <dbReference type="NCBI Taxonomy" id="990650"/>
    <lineage>
        <taxon>Eukaryota</taxon>
        <taxon>Fungi</taxon>
        <taxon>Dikarya</taxon>
        <taxon>Basidiomycota</taxon>
        <taxon>Agaricomycotina</taxon>
        <taxon>Agaricomycetes</taxon>
        <taxon>Phallomycetidae</taxon>
        <taxon>Geastrales</taxon>
        <taxon>Sphaerobolaceae</taxon>
        <taxon>Sphaerobolus</taxon>
    </lineage>
</organism>
<dbReference type="Gene3D" id="1.20.1280.50">
    <property type="match status" value="1"/>
</dbReference>
<accession>A0A0C9UKU4</accession>
<dbReference type="OrthoDB" id="2269034at2759"/>
<sequence>MPSIKSLPIEILEQIFTHLLPTPFTPELLTPSLGCKQEDFGHKSPGRDPKHNNMKIVPPHPCNDLMATCRYWRDIIISCPSLWSCLEIDVSRVSTRSGSQLGFLESVLGRSKELPLQLVLHVTRRAGVSSSSRTNNLHHDFAHLFDKIGRQIMILPLKLSTSLNWNAFTRQRTAAPRPAPLAEDSQQSPASASQPPTYAHSACPPN</sequence>
<dbReference type="Proteomes" id="UP000054279">
    <property type="component" value="Unassembled WGS sequence"/>
</dbReference>
<evidence type="ECO:0000313" key="3">
    <source>
        <dbReference type="Proteomes" id="UP000054279"/>
    </source>
</evidence>
<proteinExistence type="predicted"/>
<feature type="region of interest" description="Disordered" evidence="1">
    <location>
        <begin position="174"/>
        <end position="206"/>
    </location>
</feature>
<dbReference type="EMBL" id="KN837283">
    <property type="protein sequence ID" value="KIJ29417.1"/>
    <property type="molecule type" value="Genomic_DNA"/>
</dbReference>
<evidence type="ECO:0000256" key="1">
    <source>
        <dbReference type="SAM" id="MobiDB-lite"/>
    </source>
</evidence>
<gene>
    <name evidence="2" type="ORF">M422DRAFT_784266</name>
</gene>
<dbReference type="AlphaFoldDB" id="A0A0C9UKU4"/>
<name>A0A0C9UKU4_SPHS4</name>
<dbReference type="HOGENOM" id="CLU_1332685_0_0_1"/>
<keyword evidence="3" id="KW-1185">Reference proteome</keyword>
<protein>
    <recommendedName>
        <fullName evidence="4">F-box domain-containing protein</fullName>
    </recommendedName>
</protein>
<feature type="compositionally biased region" description="Low complexity" evidence="1">
    <location>
        <begin position="185"/>
        <end position="196"/>
    </location>
</feature>
<evidence type="ECO:0008006" key="4">
    <source>
        <dbReference type="Google" id="ProtNLM"/>
    </source>
</evidence>
<evidence type="ECO:0000313" key="2">
    <source>
        <dbReference type="EMBL" id="KIJ29417.1"/>
    </source>
</evidence>
<reference evidence="2 3" key="1">
    <citation type="submission" date="2014-06" db="EMBL/GenBank/DDBJ databases">
        <title>Evolutionary Origins and Diversification of the Mycorrhizal Mutualists.</title>
        <authorList>
            <consortium name="DOE Joint Genome Institute"/>
            <consortium name="Mycorrhizal Genomics Consortium"/>
            <person name="Kohler A."/>
            <person name="Kuo A."/>
            <person name="Nagy L.G."/>
            <person name="Floudas D."/>
            <person name="Copeland A."/>
            <person name="Barry K.W."/>
            <person name="Cichocki N."/>
            <person name="Veneault-Fourrey C."/>
            <person name="LaButti K."/>
            <person name="Lindquist E.A."/>
            <person name="Lipzen A."/>
            <person name="Lundell T."/>
            <person name="Morin E."/>
            <person name="Murat C."/>
            <person name="Riley R."/>
            <person name="Ohm R."/>
            <person name="Sun H."/>
            <person name="Tunlid A."/>
            <person name="Henrissat B."/>
            <person name="Grigoriev I.V."/>
            <person name="Hibbett D.S."/>
            <person name="Martin F."/>
        </authorList>
    </citation>
    <scope>NUCLEOTIDE SEQUENCE [LARGE SCALE GENOMIC DNA]</scope>
    <source>
        <strain evidence="2 3">SS14</strain>
    </source>
</reference>